<evidence type="ECO:0000313" key="2">
    <source>
        <dbReference type="Proteomes" id="UP001220610"/>
    </source>
</evidence>
<proteinExistence type="predicted"/>
<dbReference type="AlphaFoldDB" id="A0AAJ5WWU8"/>
<name>A0AAJ5WWU8_9BACT</name>
<evidence type="ECO:0000313" key="1">
    <source>
        <dbReference type="EMBL" id="WEK38018.1"/>
    </source>
</evidence>
<dbReference type="Proteomes" id="UP001220610">
    <property type="component" value="Chromosome"/>
</dbReference>
<reference evidence="1" key="1">
    <citation type="submission" date="2023-03" db="EMBL/GenBank/DDBJ databases">
        <title>Andean soil-derived lignocellulolytic bacterial consortium as a source of novel taxa and putative plastic-active enzymes.</title>
        <authorList>
            <person name="Diaz-Garcia L."/>
            <person name="Chuvochina M."/>
            <person name="Feuerriegel G."/>
            <person name="Bunk B."/>
            <person name="Sproer C."/>
            <person name="Streit W.R."/>
            <person name="Rodriguez L.M."/>
            <person name="Overmann J."/>
            <person name="Jimenez D.J."/>
        </authorList>
    </citation>
    <scope>NUCLEOTIDE SEQUENCE</scope>
    <source>
        <strain evidence="1">MAG 7</strain>
    </source>
</reference>
<organism evidence="1 2">
    <name type="scientific">Candidatus Pseudobacter hemicellulosilyticus</name>
    <dbReference type="NCBI Taxonomy" id="3121375"/>
    <lineage>
        <taxon>Bacteria</taxon>
        <taxon>Pseudomonadati</taxon>
        <taxon>Bacteroidota</taxon>
        <taxon>Chitinophagia</taxon>
        <taxon>Chitinophagales</taxon>
        <taxon>Chitinophagaceae</taxon>
        <taxon>Pseudobacter</taxon>
    </lineage>
</organism>
<accession>A0AAJ5WWU8</accession>
<protein>
    <submittedName>
        <fullName evidence="1">Uncharacterized protein</fullName>
    </submittedName>
</protein>
<dbReference type="InterPro" id="IPR053865">
    <property type="entry name" value="DUF6934"/>
</dbReference>
<dbReference type="EMBL" id="CP119311">
    <property type="protein sequence ID" value="WEK38018.1"/>
    <property type="molecule type" value="Genomic_DNA"/>
</dbReference>
<dbReference type="Pfam" id="PF22028">
    <property type="entry name" value="DUF6934"/>
    <property type="match status" value="1"/>
</dbReference>
<sequence length="187" mass="21354">MTSSENLYLYNELDRSVYGTKYFFVSVGREQLVKVVEYAYVGVKEGRLTYNLGFGTYGATEDKLLDIDLSNNGDAYRVLNTVLSTVPHFLCHYPGAMIMVAGSDSADAFPKYCRTICKKKCIPPDCKNANRRINIYRRFVNKNFAALSNFYRFLGGVKINNVDNEYVVEEYVVKKNYDSVFLVKNNS</sequence>
<gene>
    <name evidence="1" type="ORF">P0Y53_10950</name>
</gene>